<gene>
    <name evidence="2" type="ORF">BO94DRAFT_312402</name>
</gene>
<dbReference type="RefSeq" id="XP_025470660.1">
    <property type="nucleotide sequence ID" value="XM_025606837.1"/>
</dbReference>
<protein>
    <submittedName>
        <fullName evidence="2">Uncharacterized protein</fullName>
    </submittedName>
</protein>
<proteinExistence type="predicted"/>
<evidence type="ECO:0000313" key="3">
    <source>
        <dbReference type="Proteomes" id="UP000246702"/>
    </source>
</evidence>
<comment type="caution">
    <text evidence="2">The sequence shown here is derived from an EMBL/GenBank/DDBJ whole genome shotgun (WGS) entry which is preliminary data.</text>
</comment>
<evidence type="ECO:0000256" key="1">
    <source>
        <dbReference type="SAM" id="MobiDB-lite"/>
    </source>
</evidence>
<dbReference type="AlphaFoldDB" id="A0A317X5Q5"/>
<name>A0A317X5Q5_9EURO</name>
<keyword evidence="3" id="KW-1185">Reference proteome</keyword>
<sequence>MSDSLLDIRRSGVDAKRAHDHKAKWAYGSRCAHCRHPDVISCALPMSRPVMPVTHYTTLTRAMRFNRKAKTNQHTSDAKISLRADVQEALDSGPSDSSSDDVDDPAAVQVMDDSDGREELRDYEAFGQTILSDAVSKAVEKFETKETERIVKEYEIISYESETAMGYLADDDFELVDRVQL</sequence>
<accession>A0A317X5Q5</accession>
<dbReference type="OrthoDB" id="5153521at2759"/>
<organism evidence="2 3">
    <name type="scientific">Aspergillus sclerotioniger CBS 115572</name>
    <dbReference type="NCBI Taxonomy" id="1450535"/>
    <lineage>
        <taxon>Eukaryota</taxon>
        <taxon>Fungi</taxon>
        <taxon>Dikarya</taxon>
        <taxon>Ascomycota</taxon>
        <taxon>Pezizomycotina</taxon>
        <taxon>Eurotiomycetes</taxon>
        <taxon>Eurotiomycetidae</taxon>
        <taxon>Eurotiales</taxon>
        <taxon>Aspergillaceae</taxon>
        <taxon>Aspergillus</taxon>
        <taxon>Aspergillus subgen. Circumdati</taxon>
    </lineage>
</organism>
<dbReference type="GeneID" id="37108980"/>
<reference evidence="2 3" key="1">
    <citation type="submission" date="2016-12" db="EMBL/GenBank/DDBJ databases">
        <title>The genomes of Aspergillus section Nigri reveals drivers in fungal speciation.</title>
        <authorList>
            <consortium name="DOE Joint Genome Institute"/>
            <person name="Vesth T.C."/>
            <person name="Nybo J."/>
            <person name="Theobald S."/>
            <person name="Brandl J."/>
            <person name="Frisvad J.C."/>
            <person name="Nielsen K.F."/>
            <person name="Lyhne E.K."/>
            <person name="Kogle M.E."/>
            <person name="Kuo A."/>
            <person name="Riley R."/>
            <person name="Clum A."/>
            <person name="Nolan M."/>
            <person name="Lipzen A."/>
            <person name="Salamov A."/>
            <person name="Henrissat B."/>
            <person name="Wiebenga A."/>
            <person name="De Vries R.P."/>
            <person name="Grigoriev I.V."/>
            <person name="Mortensen U.H."/>
            <person name="Andersen M.R."/>
            <person name="Baker S.E."/>
        </authorList>
    </citation>
    <scope>NUCLEOTIDE SEQUENCE [LARGE SCALE GENOMIC DNA]</scope>
    <source>
        <strain evidence="2 3">CBS 115572</strain>
    </source>
</reference>
<feature type="region of interest" description="Disordered" evidence="1">
    <location>
        <begin position="88"/>
        <end position="107"/>
    </location>
</feature>
<dbReference type="EMBL" id="MSFK01000005">
    <property type="protein sequence ID" value="PWY93899.1"/>
    <property type="molecule type" value="Genomic_DNA"/>
</dbReference>
<dbReference type="Proteomes" id="UP000246702">
    <property type="component" value="Unassembled WGS sequence"/>
</dbReference>
<evidence type="ECO:0000313" key="2">
    <source>
        <dbReference type="EMBL" id="PWY93899.1"/>
    </source>
</evidence>